<evidence type="ECO:0000313" key="2">
    <source>
        <dbReference type="EMBL" id="RIB08708.1"/>
    </source>
</evidence>
<sequence>MEVLEMLAVADELLLSDLLDFIQNHLIETKSTWLHSYTSKIYQSALSHNSYSNLREFISITIDVSSELIFKSSNFLTINESLLLSILEHENLDMTENKIWDQIKRKIFLAFTDNDIYTKDVIYNNDNIYTNYTNNDIYANNDIYTNNNTSYKFNLLIRGTCDSFDLQTFYQRCDNQDPTFVVIKIAHSLEIIGGYNPIRWQVGFGHLKNKKSFLFSFKNKGQLEDAKISRVRRTSYAITLKDKSYGPCFGNKDLWMHSNFSQPNSCSS</sequence>
<protein>
    <recommendedName>
        <fullName evidence="1">TLDc domain-containing protein</fullName>
    </recommendedName>
</protein>
<proteinExistence type="predicted"/>
<gene>
    <name evidence="2" type="ORF">C2G38_2270389</name>
</gene>
<evidence type="ECO:0000259" key="1">
    <source>
        <dbReference type="PROSITE" id="PS51886"/>
    </source>
</evidence>
<evidence type="ECO:0000313" key="3">
    <source>
        <dbReference type="Proteomes" id="UP000266673"/>
    </source>
</evidence>
<comment type="caution">
    <text evidence="2">The sequence shown here is derived from an EMBL/GenBank/DDBJ whole genome shotgun (WGS) entry which is preliminary data.</text>
</comment>
<dbReference type="AlphaFoldDB" id="A0A397UHK8"/>
<dbReference type="Pfam" id="PF07534">
    <property type="entry name" value="TLD"/>
    <property type="match status" value="1"/>
</dbReference>
<name>A0A397UHK8_9GLOM</name>
<organism evidence="2 3">
    <name type="scientific">Gigaspora rosea</name>
    <dbReference type="NCBI Taxonomy" id="44941"/>
    <lineage>
        <taxon>Eukaryota</taxon>
        <taxon>Fungi</taxon>
        <taxon>Fungi incertae sedis</taxon>
        <taxon>Mucoromycota</taxon>
        <taxon>Glomeromycotina</taxon>
        <taxon>Glomeromycetes</taxon>
        <taxon>Diversisporales</taxon>
        <taxon>Gigasporaceae</taxon>
        <taxon>Gigaspora</taxon>
    </lineage>
</organism>
<reference evidence="2 3" key="1">
    <citation type="submission" date="2018-06" db="EMBL/GenBank/DDBJ databases">
        <title>Comparative genomics reveals the genomic features of Rhizophagus irregularis, R. cerebriforme, R. diaphanum and Gigaspora rosea, and their symbiotic lifestyle signature.</title>
        <authorList>
            <person name="Morin E."/>
            <person name="San Clemente H."/>
            <person name="Chen E.C.H."/>
            <person name="De La Providencia I."/>
            <person name="Hainaut M."/>
            <person name="Kuo A."/>
            <person name="Kohler A."/>
            <person name="Murat C."/>
            <person name="Tang N."/>
            <person name="Roy S."/>
            <person name="Loubradou J."/>
            <person name="Henrissat B."/>
            <person name="Grigoriev I.V."/>
            <person name="Corradi N."/>
            <person name="Roux C."/>
            <person name="Martin F.M."/>
        </authorList>
    </citation>
    <scope>NUCLEOTIDE SEQUENCE [LARGE SCALE GENOMIC DNA]</scope>
    <source>
        <strain evidence="2 3">DAOM 194757</strain>
    </source>
</reference>
<dbReference type="InterPro" id="IPR006571">
    <property type="entry name" value="TLDc_dom"/>
</dbReference>
<dbReference type="OrthoDB" id="2429148at2759"/>
<keyword evidence="3" id="KW-1185">Reference proteome</keyword>
<feature type="domain" description="TLDc" evidence="1">
    <location>
        <begin position="127"/>
        <end position="268"/>
    </location>
</feature>
<accession>A0A397UHK8</accession>
<dbReference type="PROSITE" id="PS51886">
    <property type="entry name" value="TLDC"/>
    <property type="match status" value="1"/>
</dbReference>
<dbReference type="Proteomes" id="UP000266673">
    <property type="component" value="Unassembled WGS sequence"/>
</dbReference>
<dbReference type="EMBL" id="QKWP01001472">
    <property type="protein sequence ID" value="RIB08708.1"/>
    <property type="molecule type" value="Genomic_DNA"/>
</dbReference>